<name>A0A836CF34_9STRA</name>
<dbReference type="CDD" id="cd04301">
    <property type="entry name" value="NAT_SF"/>
    <property type="match status" value="1"/>
</dbReference>
<dbReference type="SUPFAM" id="SSF55729">
    <property type="entry name" value="Acyl-CoA N-acyltransferases (Nat)"/>
    <property type="match status" value="1"/>
</dbReference>
<dbReference type="Gene3D" id="3.40.630.30">
    <property type="match status" value="1"/>
</dbReference>
<evidence type="ECO:0000256" key="2">
    <source>
        <dbReference type="ARBA" id="ARBA00023315"/>
    </source>
</evidence>
<evidence type="ECO:0000313" key="6">
    <source>
        <dbReference type="Proteomes" id="UP000664859"/>
    </source>
</evidence>
<evidence type="ECO:0000256" key="1">
    <source>
        <dbReference type="ARBA" id="ARBA00022679"/>
    </source>
</evidence>
<dbReference type="InterPro" id="IPR016181">
    <property type="entry name" value="Acyl_CoA_acyltransferase"/>
</dbReference>
<gene>
    <name evidence="5" type="ORF">JKP88DRAFT_321314</name>
</gene>
<dbReference type="InterPro" id="IPR050680">
    <property type="entry name" value="YpeA/RimI_acetyltransf"/>
</dbReference>
<feature type="region of interest" description="Disordered" evidence="3">
    <location>
        <begin position="250"/>
        <end position="276"/>
    </location>
</feature>
<accession>A0A836CF34</accession>
<proteinExistence type="predicted"/>
<dbReference type="EMBL" id="JAFCMP010000323">
    <property type="protein sequence ID" value="KAG5181526.1"/>
    <property type="molecule type" value="Genomic_DNA"/>
</dbReference>
<protein>
    <recommendedName>
        <fullName evidence="4">N-acetyltransferase domain-containing protein</fullName>
    </recommendedName>
</protein>
<dbReference type="Proteomes" id="UP000664859">
    <property type="component" value="Unassembled WGS sequence"/>
</dbReference>
<evidence type="ECO:0000256" key="3">
    <source>
        <dbReference type="SAM" id="MobiDB-lite"/>
    </source>
</evidence>
<evidence type="ECO:0000259" key="4">
    <source>
        <dbReference type="PROSITE" id="PS51186"/>
    </source>
</evidence>
<reference evidence="5" key="1">
    <citation type="submission" date="2021-02" db="EMBL/GenBank/DDBJ databases">
        <title>First Annotated Genome of the Yellow-green Alga Tribonema minus.</title>
        <authorList>
            <person name="Mahan K.M."/>
        </authorList>
    </citation>
    <scope>NUCLEOTIDE SEQUENCE</scope>
    <source>
        <strain evidence="5">UTEX B ZZ1240</strain>
    </source>
</reference>
<dbReference type="Pfam" id="PF00583">
    <property type="entry name" value="Acetyltransf_1"/>
    <property type="match status" value="1"/>
</dbReference>
<feature type="compositionally biased region" description="Low complexity" evidence="3">
    <location>
        <begin position="266"/>
        <end position="276"/>
    </location>
</feature>
<dbReference type="InterPro" id="IPR000182">
    <property type="entry name" value="GNAT_dom"/>
</dbReference>
<feature type="domain" description="N-acetyltransferase" evidence="4">
    <location>
        <begin position="81"/>
        <end position="224"/>
    </location>
</feature>
<organism evidence="5 6">
    <name type="scientific">Tribonema minus</name>
    <dbReference type="NCBI Taxonomy" id="303371"/>
    <lineage>
        <taxon>Eukaryota</taxon>
        <taxon>Sar</taxon>
        <taxon>Stramenopiles</taxon>
        <taxon>Ochrophyta</taxon>
        <taxon>PX clade</taxon>
        <taxon>Xanthophyceae</taxon>
        <taxon>Tribonematales</taxon>
        <taxon>Tribonemataceae</taxon>
        <taxon>Tribonema</taxon>
    </lineage>
</organism>
<dbReference type="PANTHER" id="PTHR43420">
    <property type="entry name" value="ACETYLTRANSFERASE"/>
    <property type="match status" value="1"/>
</dbReference>
<dbReference type="AlphaFoldDB" id="A0A836CF34"/>
<dbReference type="PROSITE" id="PS51186">
    <property type="entry name" value="GNAT"/>
    <property type="match status" value="1"/>
</dbReference>
<evidence type="ECO:0000313" key="5">
    <source>
        <dbReference type="EMBL" id="KAG5181526.1"/>
    </source>
</evidence>
<comment type="caution">
    <text evidence="5">The sequence shown here is derived from an EMBL/GenBank/DDBJ whole genome shotgun (WGS) entry which is preliminary data.</text>
</comment>
<dbReference type="GO" id="GO:0016747">
    <property type="term" value="F:acyltransferase activity, transferring groups other than amino-acyl groups"/>
    <property type="evidence" value="ECO:0007669"/>
    <property type="project" value="InterPro"/>
</dbReference>
<sequence length="304" mass="34254">MQLQADDLAAASRLCIQTFRGPVPWWQGLQGLRQELSLTYRLQQRLKGIDANTMEHKMVVAVGGDGQIVGFMEVGMLPPPVGFYEMDVSAQDWNGATVQVQRRVPSPTRPVQNGYRLTRARAALMASAATDEGYRVRPPDVPYLANLVVATDYRGRGVGSKLVKLAQLLVARKWPSRQSRLFVLVEASNEAAIRLYESRLFVLVEASNEAAVRLYEFRLFVLVEASNEAAIRLSEKQGFSLCDDDAQLRQQQRQQQQQQRRRQLHRQPPSQHPPRLTYVKDVSALVARHAEREHSSCVGSAYTD</sequence>
<keyword evidence="2" id="KW-0012">Acyltransferase</keyword>
<keyword evidence="1" id="KW-0808">Transferase</keyword>
<keyword evidence="6" id="KW-1185">Reference proteome</keyword>